<dbReference type="AlphaFoldDB" id="A0A8H7KLP9"/>
<sequence length="523" mass="59029">MVLLRFAPSPTGPLHLGGLRMALYNHLYARKRGGKWLLRIEDTDAARTVPGSVEGIRFALEWAGLEYDYGPGREGPHAPYFQSERRDLYRSYSHKLLESGHAYRCFCSADRLTETREKLARTGSNATYDKACLHLTDEEVARRVKAGQKSIIRLNDSNLPVRTPSADLVFGQLKDAHASLPTDPVLLKTDLFPTYHLASVVDDHEMGITHVLRGEEWLPSLPLHLDIYACLKLSPPQFAHIPLLVNPDGTKMSKRNGDVQVTDYIRRGWEPNAILNWLALAGWGARHPERDREGPGPTPVNHHGAPDSTAIMSLEELINEFDLSAMTHRSSSLDPAKLEYINKRHLMNTWSTPGGLEDLAEKVHDDIKGRFPTSSYTSVDHIKEAILLLEGRLTNIYDVPIHAPWLFIEPDLTTGEAQNMLKKISRHQFRHVLDETLQKLSQIPDESWRDFDFSNMLHTEQDRLGYSAKVYMKTLRHALTGMKDGPSVADIVKALGRERTLSRLEIRIATPTLEPSTTSRSKL</sequence>
<evidence type="ECO:0000256" key="12">
    <source>
        <dbReference type="SAM" id="MobiDB-lite"/>
    </source>
</evidence>
<evidence type="ECO:0000256" key="1">
    <source>
        <dbReference type="ARBA" id="ARBA00004173"/>
    </source>
</evidence>
<dbReference type="InterPro" id="IPR049940">
    <property type="entry name" value="GluQ/Sye"/>
</dbReference>
<dbReference type="GO" id="GO:0008270">
    <property type="term" value="F:zinc ion binding"/>
    <property type="evidence" value="ECO:0007669"/>
    <property type="project" value="InterPro"/>
</dbReference>
<dbReference type="InterPro" id="IPR033910">
    <property type="entry name" value="GluRS_core"/>
</dbReference>
<dbReference type="InterPro" id="IPR004527">
    <property type="entry name" value="Glu-tRNA-ligase_bac/mito"/>
</dbReference>
<dbReference type="HAMAP" id="MF_00022">
    <property type="entry name" value="Glu_tRNA_synth_type1"/>
    <property type="match status" value="1"/>
</dbReference>
<dbReference type="EC" id="6.1.1.17" evidence="3"/>
<dbReference type="GO" id="GO:0000049">
    <property type="term" value="F:tRNA binding"/>
    <property type="evidence" value="ECO:0007669"/>
    <property type="project" value="InterPro"/>
</dbReference>
<feature type="domain" description="Aminoacyl-tRNA synthetase class I anticodon-binding" evidence="14">
    <location>
        <begin position="367"/>
        <end position="506"/>
    </location>
</feature>
<dbReference type="InterPro" id="IPR020751">
    <property type="entry name" value="aa-tRNA-synth_I_codon-bd_sub2"/>
</dbReference>
<feature type="domain" description="Glutamyl/glutaminyl-tRNA synthetase class Ib catalytic" evidence="13">
    <location>
        <begin position="2"/>
        <end position="337"/>
    </location>
</feature>
<keyword evidence="7 11" id="KW-0648">Protein biosynthesis</keyword>
<dbReference type="InterPro" id="IPR008925">
    <property type="entry name" value="aa_tRNA-synth_I_cd-bd_sf"/>
</dbReference>
<dbReference type="GO" id="GO:0005739">
    <property type="term" value="C:mitochondrion"/>
    <property type="evidence" value="ECO:0007669"/>
    <property type="project" value="UniProtKB-SubCell"/>
</dbReference>
<evidence type="ECO:0000259" key="14">
    <source>
        <dbReference type="Pfam" id="PF19269"/>
    </source>
</evidence>
<keyword evidence="4 11" id="KW-0436">Ligase</keyword>
<accession>A0A8H7KLP9</accession>
<dbReference type="InterPro" id="IPR000924">
    <property type="entry name" value="Glu/Gln-tRNA-synth"/>
</dbReference>
<dbReference type="InterPro" id="IPR045462">
    <property type="entry name" value="aa-tRNA-synth_I_cd-bd"/>
</dbReference>
<dbReference type="InterPro" id="IPR014729">
    <property type="entry name" value="Rossmann-like_a/b/a_fold"/>
</dbReference>
<evidence type="ECO:0000256" key="5">
    <source>
        <dbReference type="ARBA" id="ARBA00022741"/>
    </source>
</evidence>
<dbReference type="GO" id="GO:0005524">
    <property type="term" value="F:ATP binding"/>
    <property type="evidence" value="ECO:0007669"/>
    <property type="project" value="UniProtKB-KW"/>
</dbReference>
<evidence type="ECO:0000256" key="3">
    <source>
        <dbReference type="ARBA" id="ARBA00012835"/>
    </source>
</evidence>
<dbReference type="Gene3D" id="3.40.50.620">
    <property type="entry name" value="HUPs"/>
    <property type="match status" value="1"/>
</dbReference>
<dbReference type="Proteomes" id="UP000629468">
    <property type="component" value="Unassembled WGS sequence"/>
</dbReference>
<evidence type="ECO:0000256" key="4">
    <source>
        <dbReference type="ARBA" id="ARBA00022598"/>
    </source>
</evidence>
<keyword evidence="6 11" id="KW-0067">ATP-binding</keyword>
<dbReference type="PANTHER" id="PTHR43311">
    <property type="entry name" value="GLUTAMATE--TRNA LIGASE"/>
    <property type="match status" value="1"/>
</dbReference>
<comment type="similarity">
    <text evidence="2">Belongs to the class-I aminoacyl-tRNA synthetase family. Glutamate--tRNA ligase type 1 subfamily.</text>
</comment>
<proteinExistence type="inferred from homology"/>
<dbReference type="NCBIfam" id="TIGR00464">
    <property type="entry name" value="gltX_bact"/>
    <property type="match status" value="1"/>
</dbReference>
<dbReference type="EMBL" id="JABXXO010000001">
    <property type="protein sequence ID" value="KAF7784854.1"/>
    <property type="molecule type" value="Genomic_DNA"/>
</dbReference>
<dbReference type="InterPro" id="IPR001412">
    <property type="entry name" value="aa-tRNA-synth_I_CS"/>
</dbReference>
<dbReference type="PRINTS" id="PR00987">
    <property type="entry name" value="TRNASYNTHGLU"/>
</dbReference>
<evidence type="ECO:0000256" key="7">
    <source>
        <dbReference type="ARBA" id="ARBA00022917"/>
    </source>
</evidence>
<organism evidence="15 16">
    <name type="scientific">Agaricus bisporus var. burnettii</name>
    <dbReference type="NCBI Taxonomy" id="192524"/>
    <lineage>
        <taxon>Eukaryota</taxon>
        <taxon>Fungi</taxon>
        <taxon>Dikarya</taxon>
        <taxon>Basidiomycota</taxon>
        <taxon>Agaricomycotina</taxon>
        <taxon>Agaricomycetes</taxon>
        <taxon>Agaricomycetidae</taxon>
        <taxon>Agaricales</taxon>
        <taxon>Agaricineae</taxon>
        <taxon>Agaricaceae</taxon>
        <taxon>Agaricus</taxon>
    </lineage>
</organism>
<name>A0A8H7KLP9_AGABI</name>
<keyword evidence="5 11" id="KW-0547">Nucleotide-binding</keyword>
<dbReference type="Pfam" id="PF00749">
    <property type="entry name" value="tRNA-synt_1c"/>
    <property type="match status" value="1"/>
</dbReference>
<gene>
    <name evidence="15" type="ORF">Agabi119p4_1019</name>
</gene>
<dbReference type="GO" id="GO:0004818">
    <property type="term" value="F:glutamate-tRNA ligase activity"/>
    <property type="evidence" value="ECO:0007669"/>
    <property type="project" value="UniProtKB-EC"/>
</dbReference>
<feature type="region of interest" description="Disordered" evidence="12">
    <location>
        <begin position="287"/>
        <end position="306"/>
    </location>
</feature>
<dbReference type="PANTHER" id="PTHR43311:SF2">
    <property type="entry name" value="GLUTAMATE--TRNA LIGASE, MITOCHONDRIAL-RELATED"/>
    <property type="match status" value="1"/>
</dbReference>
<dbReference type="Pfam" id="PF19269">
    <property type="entry name" value="Anticodon_2"/>
    <property type="match status" value="1"/>
</dbReference>
<comment type="subcellular location">
    <subcellularLocation>
        <location evidence="1">Mitochondrion</location>
    </subcellularLocation>
</comment>
<dbReference type="GO" id="GO:0006424">
    <property type="term" value="P:glutamyl-tRNA aminoacylation"/>
    <property type="evidence" value="ECO:0007669"/>
    <property type="project" value="InterPro"/>
</dbReference>
<reference evidence="15 16" key="1">
    <citation type="journal article" name="Sci. Rep.">
        <title>Telomere-to-telomere assembled and centromere annotated genomes of the two main subspecies of the button mushroom Agaricus bisporus reveal especially polymorphic chromosome ends.</title>
        <authorList>
            <person name="Sonnenberg A.S.M."/>
            <person name="Sedaghat-Telgerd N."/>
            <person name="Lavrijssen B."/>
            <person name="Ohm R.A."/>
            <person name="Hendrickx P.M."/>
            <person name="Scholtmeijer K."/>
            <person name="Baars J.J.P."/>
            <person name="van Peer A."/>
        </authorList>
    </citation>
    <scope>NUCLEOTIDE SEQUENCE [LARGE SCALE GENOMIC DNA]</scope>
    <source>
        <strain evidence="15 16">H119_p4</strain>
    </source>
</reference>
<evidence type="ECO:0000313" key="15">
    <source>
        <dbReference type="EMBL" id="KAF7784854.1"/>
    </source>
</evidence>
<evidence type="ECO:0000313" key="16">
    <source>
        <dbReference type="Proteomes" id="UP000629468"/>
    </source>
</evidence>
<dbReference type="InterPro" id="IPR020058">
    <property type="entry name" value="Glu/Gln-tRNA-synth_Ib_cat-dom"/>
</dbReference>
<dbReference type="PROSITE" id="PS00178">
    <property type="entry name" value="AA_TRNA_LIGASE_I"/>
    <property type="match status" value="1"/>
</dbReference>
<dbReference type="Gene3D" id="1.10.10.350">
    <property type="match status" value="1"/>
</dbReference>
<dbReference type="SUPFAM" id="SSF48163">
    <property type="entry name" value="An anticodon-binding domain of class I aminoacyl-tRNA synthetases"/>
    <property type="match status" value="1"/>
</dbReference>
<evidence type="ECO:0000259" key="13">
    <source>
        <dbReference type="Pfam" id="PF00749"/>
    </source>
</evidence>
<keyword evidence="8 11" id="KW-0030">Aminoacyl-tRNA synthetase</keyword>
<evidence type="ECO:0000256" key="10">
    <source>
        <dbReference type="ARBA" id="ARBA00072917"/>
    </source>
</evidence>
<evidence type="ECO:0000256" key="8">
    <source>
        <dbReference type="ARBA" id="ARBA00023146"/>
    </source>
</evidence>
<dbReference type="SUPFAM" id="SSF52374">
    <property type="entry name" value="Nucleotidylyl transferase"/>
    <property type="match status" value="1"/>
</dbReference>
<evidence type="ECO:0000256" key="6">
    <source>
        <dbReference type="ARBA" id="ARBA00022840"/>
    </source>
</evidence>
<dbReference type="FunFam" id="3.40.50.620:FF:000045">
    <property type="entry name" value="Glutamate--tRNA ligase, mitochondrial"/>
    <property type="match status" value="1"/>
</dbReference>
<evidence type="ECO:0000256" key="9">
    <source>
        <dbReference type="ARBA" id="ARBA00030865"/>
    </source>
</evidence>
<comment type="caution">
    <text evidence="15">The sequence shown here is derived from an EMBL/GenBank/DDBJ whole genome shotgun (WGS) entry which is preliminary data.</text>
</comment>
<evidence type="ECO:0000256" key="11">
    <source>
        <dbReference type="RuleBase" id="RU363037"/>
    </source>
</evidence>
<evidence type="ECO:0000256" key="2">
    <source>
        <dbReference type="ARBA" id="ARBA00007894"/>
    </source>
</evidence>
<dbReference type="CDD" id="cd00808">
    <property type="entry name" value="GluRS_core"/>
    <property type="match status" value="1"/>
</dbReference>
<protein>
    <recommendedName>
        <fullName evidence="10">Glutamate--tRNA ligase, mitochondrial</fullName>
        <ecNumber evidence="3">6.1.1.17</ecNumber>
    </recommendedName>
    <alternativeName>
        <fullName evidence="9">Glutamyl-tRNA synthetase</fullName>
    </alternativeName>
</protein>